<dbReference type="STRING" id="1073376.HMPREF1202_02336"/>
<dbReference type="SUPFAM" id="SSF53756">
    <property type="entry name" value="UDP-Glycosyltransferase/glycogen phosphorylase"/>
    <property type="match status" value="1"/>
</dbReference>
<evidence type="ECO:0000313" key="2">
    <source>
        <dbReference type="Proteomes" id="UP000018683"/>
    </source>
</evidence>
<sequence>MAQGDGISKKSERKIRTMKRILVISWYFPPINSSEGLVTYKLLKNSKYQYDVCMQDSNDSWSYGKNEQLPECGNVKKLCLQGESLDTWKSAAVEYFRKHQNEYDIVMTRSMPPESHEIGLEIKKMKPGITWIASFGDPIANNPFVLKGMQTMSPYSLQMRYVRKMGIREMISPVREMKNLLWKRRQKAPLQALEKERTLEHNILSNCDKIIFNNPYQKKYMLSSCGKEIAKKAVVLPHSFDAELYDASIAPRSSDKIQMVYIGHLDATRTPRLFLKGIAALKKEHPDLAEHLEVLFYGHMAANDKVYLIDHELLDVVKIKKPVDYKTSLSIMRNSDWLLHVDANLHGILDENIFFAAKLADYIGANRPIFGMTMFEGAGADVVRAVNGVTVSYSVDEIKNYLYLIAYENYTVEIDQDGMNQFNATEVAEKFDAMVEKLDR</sequence>
<reference evidence="1 2" key="1">
    <citation type="submission" date="2013-10" db="EMBL/GenBank/DDBJ databases">
        <title>The Genome Sequence of Ruminococcus lactaris CC59_002D.</title>
        <authorList>
            <consortium name="The Broad Institute Genomics Platform"/>
            <person name="Earl A."/>
            <person name="Allen-Vercoe E."/>
            <person name="Daigneault M."/>
            <person name="Young S.K."/>
            <person name="Zeng Q."/>
            <person name="Gargeya S."/>
            <person name="Fitzgerald M."/>
            <person name="Abouelleil A."/>
            <person name="Alvarado L."/>
            <person name="Chapman S.B."/>
            <person name="Gainer-Dewar J."/>
            <person name="Goldberg J."/>
            <person name="Griggs A."/>
            <person name="Gujja S."/>
            <person name="Hansen M."/>
            <person name="Howarth C."/>
            <person name="Imamovic A."/>
            <person name="Ireland A."/>
            <person name="Larimer J."/>
            <person name="McCowan C."/>
            <person name="Murphy C."/>
            <person name="Pearson M."/>
            <person name="Poon T.W."/>
            <person name="Priest M."/>
            <person name="Roberts A."/>
            <person name="Saif S."/>
            <person name="Shea T."/>
            <person name="Sykes S."/>
            <person name="Wortman J."/>
            <person name="Nusbaum C."/>
            <person name="Birren B."/>
        </authorList>
    </citation>
    <scope>NUCLEOTIDE SEQUENCE [LARGE SCALE GENOMIC DNA]</scope>
    <source>
        <strain evidence="1 2">CC59_002D</strain>
    </source>
</reference>
<evidence type="ECO:0008006" key="3">
    <source>
        <dbReference type="Google" id="ProtNLM"/>
    </source>
</evidence>
<gene>
    <name evidence="1" type="ORF">HMPREF1202_02336</name>
</gene>
<evidence type="ECO:0000313" key="1">
    <source>
        <dbReference type="EMBL" id="ETD17099.1"/>
    </source>
</evidence>
<name>V8BPR5_9FIRM</name>
<comment type="caution">
    <text evidence="1">The sequence shown here is derived from an EMBL/GenBank/DDBJ whole genome shotgun (WGS) entry which is preliminary data.</text>
</comment>
<dbReference type="HOGENOM" id="CLU_622384_0_0_9"/>
<dbReference type="AlphaFoldDB" id="V8BPR5"/>
<accession>V8BPR5</accession>
<dbReference type="EMBL" id="AZJE01000033">
    <property type="protein sequence ID" value="ETD17099.1"/>
    <property type="molecule type" value="Genomic_DNA"/>
</dbReference>
<dbReference type="PATRIC" id="fig|1073376.3.peg.2394"/>
<organism evidence="1 2">
    <name type="scientific">[Ruminococcus] lactaris CC59_002D</name>
    <dbReference type="NCBI Taxonomy" id="1073376"/>
    <lineage>
        <taxon>Bacteria</taxon>
        <taxon>Bacillati</taxon>
        <taxon>Bacillota</taxon>
        <taxon>Clostridia</taxon>
        <taxon>Lachnospirales</taxon>
        <taxon>Lachnospiraceae</taxon>
        <taxon>Mediterraneibacter</taxon>
    </lineage>
</organism>
<protein>
    <recommendedName>
        <fullName evidence="3">Glycosyl transferase family 1 domain-containing protein</fullName>
    </recommendedName>
</protein>
<proteinExistence type="predicted"/>
<dbReference type="Proteomes" id="UP000018683">
    <property type="component" value="Unassembled WGS sequence"/>
</dbReference>